<feature type="compositionally biased region" description="Polar residues" evidence="1">
    <location>
        <begin position="360"/>
        <end position="369"/>
    </location>
</feature>
<proteinExistence type="predicted"/>
<dbReference type="VEuPathDB" id="FungiDB:SPSK_08809"/>
<dbReference type="AlphaFoldDB" id="A0A0F2M846"/>
<organism evidence="2 3">
    <name type="scientific">Sporothrix schenckii 1099-18</name>
    <dbReference type="NCBI Taxonomy" id="1397361"/>
    <lineage>
        <taxon>Eukaryota</taxon>
        <taxon>Fungi</taxon>
        <taxon>Dikarya</taxon>
        <taxon>Ascomycota</taxon>
        <taxon>Pezizomycotina</taxon>
        <taxon>Sordariomycetes</taxon>
        <taxon>Sordariomycetidae</taxon>
        <taxon>Ophiostomatales</taxon>
        <taxon>Ophiostomataceae</taxon>
        <taxon>Sporothrix</taxon>
    </lineage>
</organism>
<feature type="region of interest" description="Disordered" evidence="1">
    <location>
        <begin position="531"/>
        <end position="551"/>
    </location>
</feature>
<dbReference type="KEGG" id="ssck:SPSK_08809"/>
<dbReference type="PANTHER" id="PTHR40625">
    <property type="entry name" value="GTP-BINDING PROTEIN ESDC-RELATED"/>
    <property type="match status" value="1"/>
</dbReference>
<evidence type="ECO:0000256" key="1">
    <source>
        <dbReference type="SAM" id="MobiDB-lite"/>
    </source>
</evidence>
<feature type="compositionally biased region" description="Low complexity" evidence="1">
    <location>
        <begin position="475"/>
        <end position="489"/>
    </location>
</feature>
<feature type="compositionally biased region" description="Polar residues" evidence="1">
    <location>
        <begin position="316"/>
        <end position="325"/>
    </location>
</feature>
<dbReference type="GeneID" id="27670673"/>
<feature type="region of interest" description="Disordered" evidence="1">
    <location>
        <begin position="312"/>
        <end position="390"/>
    </location>
</feature>
<dbReference type="Proteomes" id="UP000033710">
    <property type="component" value="Unassembled WGS sequence"/>
</dbReference>
<feature type="region of interest" description="Disordered" evidence="1">
    <location>
        <begin position="472"/>
        <end position="506"/>
    </location>
</feature>
<reference evidence="2 3" key="2">
    <citation type="journal article" date="2015" name="Eukaryot. Cell">
        <title>Asexual propagation of a virulent clone complex in a human and feline outbreak of sporotrichosis.</title>
        <authorList>
            <person name="Teixeira Mde M."/>
            <person name="Rodrigues A.M."/>
            <person name="Tsui C.K."/>
            <person name="de Almeida L.G."/>
            <person name="Van Diepeningen A.D."/>
            <person name="van den Ende B.G."/>
            <person name="Fernandes G.F."/>
            <person name="Kano R."/>
            <person name="Hamelin R.C."/>
            <person name="Lopes-Bezerra L.M."/>
            <person name="Vasconcelos A.T."/>
            <person name="de Hoog S."/>
            <person name="de Camargo Z.P."/>
            <person name="Felipe M.S."/>
        </authorList>
    </citation>
    <scope>NUCLEOTIDE SEQUENCE [LARGE SCALE GENOMIC DNA]</scope>
    <source>
        <strain evidence="2 3">1099-18</strain>
    </source>
</reference>
<accession>A0A0F2M846</accession>
<feature type="compositionally biased region" description="Acidic residues" evidence="1">
    <location>
        <begin position="327"/>
        <end position="342"/>
    </location>
</feature>
<comment type="caution">
    <text evidence="2">The sequence shown here is derived from an EMBL/GenBank/DDBJ whole genome shotgun (WGS) entry which is preliminary data.</text>
</comment>
<feature type="region of interest" description="Disordered" evidence="1">
    <location>
        <begin position="195"/>
        <end position="232"/>
    </location>
</feature>
<feature type="compositionally biased region" description="Basic residues" evidence="1">
    <location>
        <begin position="542"/>
        <end position="551"/>
    </location>
</feature>
<protein>
    <submittedName>
        <fullName evidence="2">Uncharacterized protein</fullName>
    </submittedName>
</protein>
<name>A0A0F2M846_SPOSC</name>
<dbReference type="EMBL" id="AXCR01000007">
    <property type="protein sequence ID" value="KJR85868.1"/>
    <property type="molecule type" value="Genomic_DNA"/>
</dbReference>
<dbReference type="OrthoDB" id="5422351at2759"/>
<evidence type="ECO:0000313" key="3">
    <source>
        <dbReference type="Proteomes" id="UP000033710"/>
    </source>
</evidence>
<dbReference type="RefSeq" id="XP_016588544.1">
    <property type="nucleotide sequence ID" value="XM_016735396.1"/>
</dbReference>
<dbReference type="PANTHER" id="PTHR40625:SF1">
    <property type="entry name" value="AMP-ACTIVATED PROTEIN KINASE GLYCOGEN-BINDING DOMAIN-CONTAINING PROTEIN"/>
    <property type="match status" value="1"/>
</dbReference>
<gene>
    <name evidence="2" type="ORF">SPSK_08809</name>
</gene>
<sequence length="597" mass="64102">MTYAMDRDSRRDRGQWRGCHTFSNIISDGDAPSNNVPRSGGLKMGQTYYYYYEVDGSIESHDPAVPSTTACPYLPGQRVNTLWVPIEQSSRQRSASVNSLHQSNFRTMDPADKFVTPRPPPATPSVVSPLPPPASAMAIPNERMPVASSGGNNIRPESPLPSSRYLLRHQRSVRSLSPSASLSMWSPRRLFVRRTSPSREVKTADEQEEEEEKEKEGRPFVPSSFGSENDTHLHRPVLSSRLASSSSASSITSVSRLRHGALAPKAYYPSSASQGSRSRDISPESLRRFLVDDAPLESLTGDNTSTVPAVAVDTSMAGQGSSFFLSETDDEDEDDGKDDDKDDGNTQDFDDLIDDDEHNFATSTTSETAPMTILSPPPSRTITPKTQEKEKVVDVVAARPLPEAPTRAPPAIPEPMAELTAAPAVGDSGLPVETAEEVAAEPPTVEEAMQSETLDLPPLNLDLEFPPVLAPPSPMSLSPMSMSMSTSSMGAASFQSHEDDSDGVDAASSVLSARGPDALFLPPLELPFQGERSKAAASESQHHHHDQHHHRHHLVAAALTGSTATLVPGNGLIGAGSSSGLDDLVDELGWMATAIQG</sequence>
<evidence type="ECO:0000313" key="2">
    <source>
        <dbReference type="EMBL" id="KJR85868.1"/>
    </source>
</evidence>
<reference evidence="2 3" key="1">
    <citation type="journal article" date="2014" name="BMC Genomics">
        <title>Comparative genomics of the major fungal agents of human and animal Sporotrichosis: Sporothrix schenckii and Sporothrix brasiliensis.</title>
        <authorList>
            <person name="Teixeira M.M."/>
            <person name="de Almeida L.G."/>
            <person name="Kubitschek-Barreira P."/>
            <person name="Alves F.L."/>
            <person name="Kioshima E.S."/>
            <person name="Abadio A.K."/>
            <person name="Fernandes L."/>
            <person name="Derengowski L.S."/>
            <person name="Ferreira K.S."/>
            <person name="Souza R.C."/>
            <person name="Ruiz J.C."/>
            <person name="de Andrade N.C."/>
            <person name="Paes H.C."/>
            <person name="Nicola A.M."/>
            <person name="Albuquerque P."/>
            <person name="Gerber A.L."/>
            <person name="Martins V.P."/>
            <person name="Peconick L.D."/>
            <person name="Neto A.V."/>
            <person name="Chaucanez C.B."/>
            <person name="Silva P.A."/>
            <person name="Cunha O.L."/>
            <person name="de Oliveira F.F."/>
            <person name="dos Santos T.C."/>
            <person name="Barros A.L."/>
            <person name="Soares M.A."/>
            <person name="de Oliveira L.M."/>
            <person name="Marini M.M."/>
            <person name="Villalobos-Duno H."/>
            <person name="Cunha M.M."/>
            <person name="de Hoog S."/>
            <person name="da Silveira J.F."/>
            <person name="Henrissat B."/>
            <person name="Nino-Vega G.A."/>
            <person name="Cisalpino P.S."/>
            <person name="Mora-Montes H.M."/>
            <person name="Almeida S.R."/>
            <person name="Stajich J.E."/>
            <person name="Lopes-Bezerra L.M."/>
            <person name="Vasconcelos A.T."/>
            <person name="Felipe M.S."/>
        </authorList>
    </citation>
    <scope>NUCLEOTIDE SEQUENCE [LARGE SCALE GENOMIC DNA]</scope>
    <source>
        <strain evidence="2 3">1099-18</strain>
    </source>
</reference>
<feature type="compositionally biased region" description="Acidic residues" evidence="1">
    <location>
        <begin position="348"/>
        <end position="357"/>
    </location>
</feature>